<dbReference type="PANTHER" id="PTHR13138">
    <property type="entry name" value="PROTEIN LIN1"/>
    <property type="match status" value="1"/>
</dbReference>
<feature type="compositionally biased region" description="Basic and acidic residues" evidence="1">
    <location>
        <begin position="254"/>
        <end position="263"/>
    </location>
</feature>
<evidence type="ECO:0000313" key="3">
    <source>
        <dbReference type="EMBL" id="SSX15580.1"/>
    </source>
</evidence>
<dbReference type="AlphaFoldDB" id="A0A336LD50"/>
<dbReference type="EMBL" id="UFQT01003375">
    <property type="protein sequence ID" value="SSX34943.1"/>
    <property type="molecule type" value="Genomic_DNA"/>
</dbReference>
<dbReference type="Gene3D" id="3.30.1490.40">
    <property type="match status" value="1"/>
</dbReference>
<sequence length="352" mass="41004">MYKRKHNDGPMDSDKQFKSEFGKGHTLDSDEEDEDIEQEKQNRLDENEIEGEEDGDARIEEDEDVKITPFNMKEELQEGHFDVDGHYQWNKEKDITDNWLDNIDWVKIKKDSNYKQKYNAAGLPDSEAESSTDEEEEAKAKAFNLKDTYKSIHDMMKPKESVKKALQRLGGNKKLTTAQRWKMKKQGIVDENAELVTKMTGYCDEILTRTGNMNVYEETFESIGQKVKDMEVKEARSNPKIVKEDDLDMYADDFDTKEQEKLVSGEPSTSKDQAGTSNQDTEQESGKDDIQMWEYKISLEDEKIHGPFNSEQMQKFVDEGKFKEPVFVRKIEKGSDDKQFYTSSRIDFELYI</sequence>
<dbReference type="InterPro" id="IPR035445">
    <property type="entry name" value="GYF-like_dom_sf"/>
</dbReference>
<feature type="domain" description="GYF" evidence="2">
    <location>
        <begin position="290"/>
        <end position="349"/>
    </location>
</feature>
<dbReference type="PANTHER" id="PTHR13138:SF3">
    <property type="entry name" value="CD2 ANTIGEN CYTOPLASMIC TAIL-BINDING PROTEIN 2"/>
    <property type="match status" value="1"/>
</dbReference>
<dbReference type="OMA" id="GENTNFY"/>
<protein>
    <submittedName>
        <fullName evidence="3">CSON008798 protein</fullName>
    </submittedName>
</protein>
<dbReference type="EMBL" id="UFQS01003375">
    <property type="protein sequence ID" value="SSX15580.1"/>
    <property type="molecule type" value="Genomic_DNA"/>
</dbReference>
<feature type="region of interest" description="Disordered" evidence="1">
    <location>
        <begin position="254"/>
        <end position="290"/>
    </location>
</feature>
<dbReference type="VEuPathDB" id="VectorBase:CSON008798"/>
<name>A0A336LD50_CULSO</name>
<dbReference type="SUPFAM" id="SSF55277">
    <property type="entry name" value="GYF domain"/>
    <property type="match status" value="1"/>
</dbReference>
<evidence type="ECO:0000313" key="4">
    <source>
        <dbReference type="EMBL" id="SSX34943.1"/>
    </source>
</evidence>
<dbReference type="GO" id="GO:0005682">
    <property type="term" value="C:U5 snRNP"/>
    <property type="evidence" value="ECO:0007669"/>
    <property type="project" value="InterPro"/>
</dbReference>
<feature type="compositionally biased region" description="Acidic residues" evidence="1">
    <location>
        <begin position="47"/>
        <end position="64"/>
    </location>
</feature>
<feature type="compositionally biased region" description="Basic and acidic residues" evidence="1">
    <location>
        <begin position="7"/>
        <end position="28"/>
    </location>
</feature>
<dbReference type="PROSITE" id="PS50829">
    <property type="entry name" value="GYF"/>
    <property type="match status" value="1"/>
</dbReference>
<reference evidence="4" key="2">
    <citation type="submission" date="2018-07" db="EMBL/GenBank/DDBJ databases">
        <authorList>
            <person name="Quirk P.G."/>
            <person name="Krulwich T.A."/>
        </authorList>
    </citation>
    <scope>NUCLEOTIDE SEQUENCE</scope>
</reference>
<evidence type="ECO:0000259" key="2">
    <source>
        <dbReference type="PROSITE" id="PS50829"/>
    </source>
</evidence>
<proteinExistence type="predicted"/>
<reference evidence="3" key="1">
    <citation type="submission" date="2018-04" db="EMBL/GenBank/DDBJ databases">
        <authorList>
            <person name="Go L.Y."/>
            <person name="Mitchell J.A."/>
        </authorList>
    </citation>
    <scope>NUCLEOTIDE SEQUENCE</scope>
    <source>
        <tissue evidence="3">Whole organism</tissue>
    </source>
</reference>
<feature type="region of interest" description="Disordered" evidence="1">
    <location>
        <begin position="1"/>
        <end position="64"/>
    </location>
</feature>
<organism evidence="3">
    <name type="scientific">Culicoides sonorensis</name>
    <name type="common">Biting midge</name>
    <dbReference type="NCBI Taxonomy" id="179676"/>
    <lineage>
        <taxon>Eukaryota</taxon>
        <taxon>Metazoa</taxon>
        <taxon>Ecdysozoa</taxon>
        <taxon>Arthropoda</taxon>
        <taxon>Hexapoda</taxon>
        <taxon>Insecta</taxon>
        <taxon>Pterygota</taxon>
        <taxon>Neoptera</taxon>
        <taxon>Endopterygota</taxon>
        <taxon>Diptera</taxon>
        <taxon>Nematocera</taxon>
        <taxon>Chironomoidea</taxon>
        <taxon>Ceratopogonidae</taxon>
        <taxon>Ceratopogoninae</taxon>
        <taxon>Culicoides</taxon>
        <taxon>Monoculicoides</taxon>
    </lineage>
</organism>
<feature type="compositionally biased region" description="Polar residues" evidence="1">
    <location>
        <begin position="266"/>
        <end position="280"/>
    </location>
</feature>
<dbReference type="SMART" id="SM00444">
    <property type="entry name" value="GYF"/>
    <property type="match status" value="1"/>
</dbReference>
<dbReference type="Pfam" id="PF02213">
    <property type="entry name" value="GYF"/>
    <property type="match status" value="1"/>
</dbReference>
<dbReference type="InterPro" id="IPR003169">
    <property type="entry name" value="GYF"/>
</dbReference>
<evidence type="ECO:0000256" key="1">
    <source>
        <dbReference type="SAM" id="MobiDB-lite"/>
    </source>
</evidence>
<gene>
    <name evidence="3" type="primary">CSON008798</name>
</gene>
<dbReference type="InterPro" id="IPR039905">
    <property type="entry name" value="CD2BP2/Lin1"/>
</dbReference>
<accession>A0A336LD50</accession>